<dbReference type="OrthoDB" id="4788824at2759"/>
<dbReference type="AlphaFoldDB" id="A0A7U2I4N6"/>
<dbReference type="RefSeq" id="XP_001802434.1">
    <property type="nucleotide sequence ID" value="XM_001802382.1"/>
</dbReference>
<keyword evidence="2" id="KW-1185">Reference proteome</keyword>
<proteinExistence type="predicted"/>
<sequence>MVWLEDGDAAYLPPPAQLFPMIRDGAPTSVLVRPTVGFRVTHEYTSPSLNREFFPGMQGRVLLVEEDSAYVECRDLFQTDKTFLKDWISLKAIKMGTKLYGTWEIDTCNIPRTISKLTANEAGALRSSKYQHLALGISTFLKVLVDTHPGSLTDDSFAKLGKAGSNIPYLTANVIIGIERAGLANILNKPDFTVQDLVSKATLNCSKVEEAHQSGFYFRCYITTPKPNQNACSLYVGQSHDLYNRYHGWKQGGHEELIEKSHSIEMRALCLVDPSFYQDNKYIIEQLFTSLLQTYKEALTGVAGQLNEDQINFHKKNHSEMDKVAKAAAKLSKWTGAVQRDSFWKASFATCAGLNYQSPISEAPTHEPSVWLRQDGWMPNVDDPTESIKIANFTREVPKKMTVLIPGKTSASQDKSFIIFALVSDVNKDYRFRINRTLPGGPSSDGVEWPAEGSFFNVTFEVRLDWKPHPFSWARLPLVGPFQDWDRANSWAISINWEDAGGNHRSKYLHCERPLKMVHSDEPGSFTPYANGIEVIHWLFNERIPADQQHSWLRTPPMAAVKVVKYDHVDQMITFEAGTGVTTSAPIPNNRLDPDDIENQLKGLGVHGDFQLRNVGLSQAESRASITRFGGQKLGTRNKCDSCMFLNLNTGLNGSNKCEVKSGKVCENCRVLYGRPVCSWTPGIPAVYHPSQPTGLGNSFKQLEAQGDATNALRRKALNGLPGWTGDGTNDGMVSADPAIVEIDQGNEVEDMEEWDLENALIAAGEQWEVWGGA</sequence>
<gene>
    <name evidence="1" type="ORF">JI435_122080</name>
</gene>
<dbReference type="VEuPathDB" id="FungiDB:JI435_122080"/>
<dbReference type="Proteomes" id="UP000663193">
    <property type="component" value="Chromosome 12"/>
</dbReference>
<dbReference type="EMBL" id="CP069034">
    <property type="protein sequence ID" value="QRD01564.1"/>
    <property type="molecule type" value="Genomic_DNA"/>
</dbReference>
<accession>A0A7U2I4N6</accession>
<reference evidence="2" key="1">
    <citation type="journal article" date="2021" name="BMC Genomics">
        <title>Chromosome-level genome assembly and manually-curated proteome of model necrotroph Parastagonospora nodorum Sn15 reveals a genome-wide trove of candidate effector homologs, and redundancy of virulence-related functions within an accessory chromosome.</title>
        <authorList>
            <person name="Bertazzoni S."/>
            <person name="Jones D.A.B."/>
            <person name="Phan H.T."/>
            <person name="Tan K.-C."/>
            <person name="Hane J.K."/>
        </authorList>
    </citation>
    <scope>NUCLEOTIDE SEQUENCE [LARGE SCALE GENOMIC DNA]</scope>
    <source>
        <strain evidence="2">SN15 / ATCC MYA-4574 / FGSC 10173)</strain>
    </source>
</reference>
<protein>
    <submittedName>
        <fullName evidence="1">Uncharacterized protein</fullName>
    </submittedName>
</protein>
<name>A0A7U2I4N6_PHANO</name>
<dbReference type="KEGG" id="pno:SNOG_12208"/>
<organism evidence="1 2">
    <name type="scientific">Phaeosphaeria nodorum (strain SN15 / ATCC MYA-4574 / FGSC 10173)</name>
    <name type="common">Glume blotch fungus</name>
    <name type="synonym">Parastagonospora nodorum</name>
    <dbReference type="NCBI Taxonomy" id="321614"/>
    <lineage>
        <taxon>Eukaryota</taxon>
        <taxon>Fungi</taxon>
        <taxon>Dikarya</taxon>
        <taxon>Ascomycota</taxon>
        <taxon>Pezizomycotina</taxon>
        <taxon>Dothideomycetes</taxon>
        <taxon>Pleosporomycetidae</taxon>
        <taxon>Pleosporales</taxon>
        <taxon>Pleosporineae</taxon>
        <taxon>Phaeosphaeriaceae</taxon>
        <taxon>Parastagonospora</taxon>
    </lineage>
</organism>
<evidence type="ECO:0000313" key="2">
    <source>
        <dbReference type="Proteomes" id="UP000663193"/>
    </source>
</evidence>
<evidence type="ECO:0000313" key="1">
    <source>
        <dbReference type="EMBL" id="QRD01564.1"/>
    </source>
</evidence>
<dbReference type="OMA" id="AWIPRIC"/>